<dbReference type="OrthoDB" id="408631at2759"/>
<feature type="domain" description="Alpha/beta hydrolase fold-3" evidence="3">
    <location>
        <begin position="186"/>
        <end position="408"/>
    </location>
</feature>
<dbReference type="STRING" id="329046.A0A1Y2CSR6"/>
<evidence type="ECO:0000256" key="1">
    <source>
        <dbReference type="ARBA" id="ARBA00022801"/>
    </source>
</evidence>
<name>A0A1Y2CSR6_9FUNG</name>
<evidence type="ECO:0000313" key="4">
    <source>
        <dbReference type="EMBL" id="ORY50079.1"/>
    </source>
</evidence>
<keyword evidence="1 4" id="KW-0378">Hydrolase</keyword>
<feature type="transmembrane region" description="Helical" evidence="2">
    <location>
        <begin position="41"/>
        <end position="68"/>
    </location>
</feature>
<keyword evidence="2" id="KW-0812">Transmembrane</keyword>
<dbReference type="InterPro" id="IPR050300">
    <property type="entry name" value="GDXG_lipolytic_enzyme"/>
</dbReference>
<evidence type="ECO:0000259" key="3">
    <source>
        <dbReference type="Pfam" id="PF07859"/>
    </source>
</evidence>
<reference evidence="4 5" key="1">
    <citation type="submission" date="2016-07" db="EMBL/GenBank/DDBJ databases">
        <title>Pervasive Adenine N6-methylation of Active Genes in Fungi.</title>
        <authorList>
            <consortium name="DOE Joint Genome Institute"/>
            <person name="Mondo S.J."/>
            <person name="Dannebaum R.O."/>
            <person name="Kuo R.C."/>
            <person name="Labutti K."/>
            <person name="Haridas S."/>
            <person name="Kuo A."/>
            <person name="Salamov A."/>
            <person name="Ahrendt S.R."/>
            <person name="Lipzen A."/>
            <person name="Sullivan W."/>
            <person name="Andreopoulos W.B."/>
            <person name="Clum A."/>
            <person name="Lindquist E."/>
            <person name="Daum C."/>
            <person name="Ramamoorthy G.K."/>
            <person name="Gryganskyi A."/>
            <person name="Culley D."/>
            <person name="Magnuson J.K."/>
            <person name="James T.Y."/>
            <person name="O'Malley M.A."/>
            <person name="Stajich J.E."/>
            <person name="Spatafora J.W."/>
            <person name="Visel A."/>
            <person name="Grigoriev I.V."/>
        </authorList>
    </citation>
    <scope>NUCLEOTIDE SEQUENCE [LARGE SCALE GENOMIC DNA]</scope>
    <source>
        <strain evidence="4 5">JEL800</strain>
    </source>
</reference>
<evidence type="ECO:0000313" key="5">
    <source>
        <dbReference type="Proteomes" id="UP000193642"/>
    </source>
</evidence>
<gene>
    <name evidence="4" type="ORF">BCR33DRAFT_781581</name>
</gene>
<keyword evidence="2" id="KW-0472">Membrane</keyword>
<dbReference type="InterPro" id="IPR013094">
    <property type="entry name" value="AB_hydrolase_3"/>
</dbReference>
<evidence type="ECO:0000256" key="2">
    <source>
        <dbReference type="SAM" id="Phobius"/>
    </source>
</evidence>
<dbReference type="PANTHER" id="PTHR48081">
    <property type="entry name" value="AB HYDROLASE SUPERFAMILY PROTEIN C4A8.06C"/>
    <property type="match status" value="1"/>
</dbReference>
<dbReference type="InterPro" id="IPR029058">
    <property type="entry name" value="AB_hydrolase_fold"/>
</dbReference>
<comment type="caution">
    <text evidence="4">The sequence shown here is derived from an EMBL/GenBank/DDBJ whole genome shotgun (WGS) entry which is preliminary data.</text>
</comment>
<dbReference type="Gene3D" id="3.40.50.1820">
    <property type="entry name" value="alpha/beta hydrolase"/>
    <property type="match status" value="1"/>
</dbReference>
<dbReference type="AlphaFoldDB" id="A0A1Y2CSR6"/>
<protein>
    <submittedName>
        <fullName evidence="4">Alpha/beta-hydrolase</fullName>
    </submittedName>
</protein>
<keyword evidence="5" id="KW-1185">Reference proteome</keyword>
<dbReference type="SUPFAM" id="SSF53474">
    <property type="entry name" value="alpha/beta-Hydrolases"/>
    <property type="match status" value="1"/>
</dbReference>
<dbReference type="Pfam" id="PF07859">
    <property type="entry name" value="Abhydrolase_3"/>
    <property type="match status" value="1"/>
</dbReference>
<dbReference type="GO" id="GO:0016787">
    <property type="term" value="F:hydrolase activity"/>
    <property type="evidence" value="ECO:0007669"/>
    <property type="project" value="UniProtKB-KW"/>
</dbReference>
<dbReference type="Proteomes" id="UP000193642">
    <property type="component" value="Unassembled WGS sequence"/>
</dbReference>
<keyword evidence="2" id="KW-1133">Transmembrane helix</keyword>
<accession>A0A1Y2CSR6</accession>
<dbReference type="PANTHER" id="PTHR48081:SF8">
    <property type="entry name" value="ALPHA_BETA HYDROLASE FOLD-3 DOMAIN-CONTAINING PROTEIN-RELATED"/>
    <property type="match status" value="1"/>
</dbReference>
<dbReference type="EMBL" id="MCGO01000008">
    <property type="protein sequence ID" value="ORY50079.1"/>
    <property type="molecule type" value="Genomic_DNA"/>
</dbReference>
<sequence length="465" mass="51910">MFNLMSMLFASPRSVLPEYFPHVPQAPLPSDLLWIVAHACPFPLFLIITLLYLLYIFVEVVITIAFGIPGPRPSWSITTRIIHAVVKAMTTAIPLQSRHSYTVMRMASALSIPAWLCSAYVEDIDISMDNNILWDQVWQCVTADSNMEPHNTCRIRKYSDKSMIKGEWVIHWDVEVKLKEESHLAIFLHGGYAGSRKSHRHLVANISKSINGPVLVIEYTLAPEAMFPVSLFQSIQTYQTLVETSLSVPCSAAFFTNPTSSSPFKPSQITIMGDSSGGCLALETLLLLPRLNIPTPNSGVLLSPNTDIRMIENPSMHLNFESDLLSFDRTGYGFSKSEYAGPEFPDTHPILSPCFQTDFSGVPRLLIQVGDAEVLMDDSLYLFGAIAKSKRGPSVELQIWKDCFHVWQMFPGGVGQEAIDEIGKFVKGRAVGLVLDTFTRFLHGSDEMLKLSKEESRRRGFESAI</sequence>
<organism evidence="4 5">
    <name type="scientific">Rhizoclosmatium globosum</name>
    <dbReference type="NCBI Taxonomy" id="329046"/>
    <lineage>
        <taxon>Eukaryota</taxon>
        <taxon>Fungi</taxon>
        <taxon>Fungi incertae sedis</taxon>
        <taxon>Chytridiomycota</taxon>
        <taxon>Chytridiomycota incertae sedis</taxon>
        <taxon>Chytridiomycetes</taxon>
        <taxon>Chytridiales</taxon>
        <taxon>Chytriomycetaceae</taxon>
        <taxon>Rhizoclosmatium</taxon>
    </lineage>
</organism>
<proteinExistence type="predicted"/>